<dbReference type="Pfam" id="PF01119">
    <property type="entry name" value="DNA_mis_repair"/>
    <property type="match status" value="1"/>
</dbReference>
<dbReference type="InterPro" id="IPR009071">
    <property type="entry name" value="HMG_box_dom"/>
</dbReference>
<dbReference type="STRING" id="195883.A0A482XPL3"/>
<dbReference type="Proteomes" id="UP000291343">
    <property type="component" value="Unassembled WGS sequence"/>
</dbReference>
<keyword evidence="3" id="KW-0539">Nucleus</keyword>
<feature type="DNA-binding region" description="HMG box" evidence="3">
    <location>
        <begin position="727"/>
        <end position="795"/>
    </location>
</feature>
<reference evidence="6 7" key="1">
    <citation type="journal article" date="2017" name="Gigascience">
        <title>Genome sequence of the small brown planthopper, Laodelphax striatellus.</title>
        <authorList>
            <person name="Zhu J."/>
            <person name="Jiang F."/>
            <person name="Wang X."/>
            <person name="Yang P."/>
            <person name="Bao Y."/>
            <person name="Zhao W."/>
            <person name="Wang W."/>
            <person name="Lu H."/>
            <person name="Wang Q."/>
            <person name="Cui N."/>
            <person name="Li J."/>
            <person name="Chen X."/>
            <person name="Luo L."/>
            <person name="Yu J."/>
            <person name="Kang L."/>
            <person name="Cui F."/>
        </authorList>
    </citation>
    <scope>NUCLEOTIDE SEQUENCE [LARGE SCALE GENOMIC DNA]</scope>
    <source>
        <strain evidence="6">Lst14</strain>
    </source>
</reference>
<dbReference type="PANTHER" id="PTHR10073">
    <property type="entry name" value="DNA MISMATCH REPAIR PROTEIN MLH, PMS, MUTL"/>
    <property type="match status" value="1"/>
</dbReference>
<dbReference type="CDD" id="cd16926">
    <property type="entry name" value="HATPase_MutL-MLH-PMS-like"/>
    <property type="match status" value="1"/>
</dbReference>
<feature type="compositionally biased region" description="Polar residues" evidence="4">
    <location>
        <begin position="649"/>
        <end position="658"/>
    </location>
</feature>
<dbReference type="InterPro" id="IPR020568">
    <property type="entry name" value="Ribosomal_Su5_D2-typ_SF"/>
</dbReference>
<dbReference type="SMART" id="SM00398">
    <property type="entry name" value="HMG"/>
    <property type="match status" value="1"/>
</dbReference>
<comment type="caution">
    <text evidence="6">The sequence shown here is derived from an EMBL/GenBank/DDBJ whole genome shotgun (WGS) entry which is preliminary data.</text>
</comment>
<dbReference type="CDD" id="cd00084">
    <property type="entry name" value="HMG-box_SF"/>
    <property type="match status" value="1"/>
</dbReference>
<dbReference type="SUPFAM" id="SSF47095">
    <property type="entry name" value="HMG-box"/>
    <property type="match status" value="1"/>
</dbReference>
<dbReference type="Pfam" id="PF13589">
    <property type="entry name" value="HATPase_c_3"/>
    <property type="match status" value="1"/>
</dbReference>
<dbReference type="Gene3D" id="3.30.230.10">
    <property type="match status" value="1"/>
</dbReference>
<dbReference type="GO" id="GO:0032389">
    <property type="term" value="C:MutLalpha complex"/>
    <property type="evidence" value="ECO:0007669"/>
    <property type="project" value="TreeGrafter"/>
</dbReference>
<dbReference type="InterPro" id="IPR014721">
    <property type="entry name" value="Ribsml_uS5_D2-typ_fold_subgr"/>
</dbReference>
<evidence type="ECO:0000256" key="2">
    <source>
        <dbReference type="ARBA" id="ARBA00022763"/>
    </source>
</evidence>
<dbReference type="AlphaFoldDB" id="A0A482XPL3"/>
<dbReference type="SUPFAM" id="SSF55874">
    <property type="entry name" value="ATPase domain of HSP90 chaperone/DNA topoisomerase II/histidine kinase"/>
    <property type="match status" value="1"/>
</dbReference>
<feature type="domain" description="HMG box" evidence="5">
    <location>
        <begin position="727"/>
        <end position="795"/>
    </location>
</feature>
<proteinExistence type="inferred from homology"/>
<dbReference type="SUPFAM" id="SSF54211">
    <property type="entry name" value="Ribosomal protein S5 domain 2-like"/>
    <property type="match status" value="1"/>
</dbReference>
<dbReference type="Gene3D" id="3.30.565.10">
    <property type="entry name" value="Histidine kinase-like ATPase, C-terminal domain"/>
    <property type="match status" value="1"/>
</dbReference>
<dbReference type="InterPro" id="IPR002099">
    <property type="entry name" value="MutL/Mlh/PMS"/>
</dbReference>
<dbReference type="SMART" id="SM01340">
    <property type="entry name" value="DNA_mis_repair"/>
    <property type="match status" value="1"/>
</dbReference>
<dbReference type="GO" id="GO:0005524">
    <property type="term" value="F:ATP binding"/>
    <property type="evidence" value="ECO:0007669"/>
    <property type="project" value="InterPro"/>
</dbReference>
<dbReference type="InterPro" id="IPR036890">
    <property type="entry name" value="HATPase_C_sf"/>
</dbReference>
<evidence type="ECO:0000313" key="6">
    <source>
        <dbReference type="EMBL" id="RZF47349.1"/>
    </source>
</evidence>
<dbReference type="EMBL" id="QKKF02004456">
    <property type="protein sequence ID" value="RZF47349.1"/>
    <property type="molecule type" value="Genomic_DNA"/>
</dbReference>
<evidence type="ECO:0000313" key="7">
    <source>
        <dbReference type="Proteomes" id="UP000291343"/>
    </source>
</evidence>
<dbReference type="InParanoid" id="A0A482XPL3"/>
<evidence type="ECO:0000259" key="5">
    <source>
        <dbReference type="PROSITE" id="PS50118"/>
    </source>
</evidence>
<dbReference type="FunFam" id="3.30.565.10:FF:000017">
    <property type="entry name" value="PMS1 homolog 1, mismatch repair system component"/>
    <property type="match status" value="1"/>
</dbReference>
<keyword evidence="3" id="KW-0238">DNA-binding</keyword>
<sequence>MLIAMSVYQKQENAVAQLPKSTIRLLASSQVITSVSSVVKELMENALDAGAASIDIRLEKHGLEKIEVKDGGCGIQEADCTCMALPHYTSKFKSFSDLDQLVSYGFRGEALHSVCSVAAVSITTKTSDDTTARRYRLDKCGQAVDFEAVHGLKGTTVTVTDLFKNLPVRRQVMSCTKRMNEELKKVENVVKSLSVINPGVRVSLAHNKCLIWQKTAVKDLRLSVMQVFSYNLSKYLHHIVHHNNKVELEMLVPKHDCDIKYLCSGTGTEAYHLFVSKRPVKDKDVEKVLSEVLSRSFGNDLPPNKSVLCIVAITLPPDRLDINLEPNKTKVFIKDKEEILSCITDQLDSYYSQAVSVSKAENVDVDEPKPKKIRMEVPRENGVLKKSTLVNSTSEISDNIPVMNKENCDTSEQINIIPLKTNIKQQTNIQGSSVPVENINIGNDLLLMNTNLEEGNGIELNGSQESENNRLIEVSPSLHNESTSSFFEKTSSPHSVSLYNDLNPLENHVPEPNNSNTSLALENNGLSNKTVVASIFSPQKVVVPVIEPLEEQNGEHDVSAEIFTRELIKGILDEEKQSVQQLQMMNGEQHNALDNPSLSQWSRGGLISTSGNKIMGSCVLKQISNGVLEENQPEKSLIAFTDSHKESTETSNPTSKTAQENDEITHQKLITPKTELIPFENDFKSPVSNDSDAGTIERQTSEELANNSFSDDNKSVVFERSVSSQMGNKQMSGFTAFARQMRSEILKESPGMSFTAVAGILASKWRSLQEQEKERYNSIASSNKKKKKLKTVERDVKKENLKSSSCDSPSIERNFIFSDISMESLSRASLDVPVENSYSSVVGRIEFSDIWICTRISQQNTAEIGVINSQLLDEAYRFKQNMTQMEIPLKPLGRNIAISPRFLTEKLWDVLLSLESVADTSGEGILITDRRIVMNGFRIRISSSEEKNVCAHLTELSIHVIDLYGVDDIQMTLELIEKQGVDHCTVEQSRCPNVIKYIRSETSRQCSQMMNHDKLNDTRELEDRLRMLENDKSTCWESFYKALHVLQ</sequence>
<dbReference type="GO" id="GO:0030983">
    <property type="term" value="F:mismatched DNA binding"/>
    <property type="evidence" value="ECO:0007669"/>
    <property type="project" value="InterPro"/>
</dbReference>
<dbReference type="GO" id="GO:0016887">
    <property type="term" value="F:ATP hydrolysis activity"/>
    <property type="evidence" value="ECO:0007669"/>
    <property type="project" value="InterPro"/>
</dbReference>
<keyword evidence="7" id="KW-1185">Reference proteome</keyword>
<dbReference type="PANTHER" id="PTHR10073:SF54">
    <property type="entry name" value="PMS1 PROTEIN HOMOLOG 1"/>
    <property type="match status" value="1"/>
</dbReference>
<accession>A0A482XPL3</accession>
<comment type="similarity">
    <text evidence="1">Belongs to the DNA mismatch repair MutL/HexB family.</text>
</comment>
<dbReference type="NCBIfam" id="TIGR00585">
    <property type="entry name" value="mutl"/>
    <property type="match status" value="1"/>
</dbReference>
<dbReference type="GO" id="GO:0006298">
    <property type="term" value="P:mismatch repair"/>
    <property type="evidence" value="ECO:0007669"/>
    <property type="project" value="InterPro"/>
</dbReference>
<organism evidence="6 7">
    <name type="scientific">Laodelphax striatellus</name>
    <name type="common">Small brown planthopper</name>
    <name type="synonym">Delphax striatella</name>
    <dbReference type="NCBI Taxonomy" id="195883"/>
    <lineage>
        <taxon>Eukaryota</taxon>
        <taxon>Metazoa</taxon>
        <taxon>Ecdysozoa</taxon>
        <taxon>Arthropoda</taxon>
        <taxon>Hexapoda</taxon>
        <taxon>Insecta</taxon>
        <taxon>Pterygota</taxon>
        <taxon>Neoptera</taxon>
        <taxon>Paraneoptera</taxon>
        <taxon>Hemiptera</taxon>
        <taxon>Auchenorrhyncha</taxon>
        <taxon>Fulgoroidea</taxon>
        <taxon>Delphacidae</taxon>
        <taxon>Criomorphinae</taxon>
        <taxon>Laodelphax</taxon>
    </lineage>
</organism>
<dbReference type="GO" id="GO:0140664">
    <property type="term" value="F:ATP-dependent DNA damage sensor activity"/>
    <property type="evidence" value="ECO:0007669"/>
    <property type="project" value="InterPro"/>
</dbReference>
<dbReference type="SMR" id="A0A482XPL3"/>
<dbReference type="InterPro" id="IPR038973">
    <property type="entry name" value="MutL/Mlh/Pms-like"/>
</dbReference>
<name>A0A482XPL3_LAOST</name>
<evidence type="ECO:0000256" key="4">
    <source>
        <dbReference type="SAM" id="MobiDB-lite"/>
    </source>
</evidence>
<dbReference type="InterPro" id="IPR013507">
    <property type="entry name" value="DNA_mismatch_S5_2-like"/>
</dbReference>
<dbReference type="OrthoDB" id="10254304at2759"/>
<dbReference type="Gene3D" id="1.10.30.10">
    <property type="entry name" value="High mobility group box domain"/>
    <property type="match status" value="1"/>
</dbReference>
<evidence type="ECO:0000256" key="3">
    <source>
        <dbReference type="PROSITE-ProRule" id="PRU00267"/>
    </source>
</evidence>
<dbReference type="InterPro" id="IPR036910">
    <property type="entry name" value="HMG_box_dom_sf"/>
</dbReference>
<gene>
    <name evidence="6" type="ORF">LSTR_LSTR012853</name>
</gene>
<evidence type="ECO:0000256" key="1">
    <source>
        <dbReference type="ARBA" id="ARBA00006082"/>
    </source>
</evidence>
<dbReference type="InterPro" id="IPR014762">
    <property type="entry name" value="DNA_mismatch_repair_CS"/>
</dbReference>
<feature type="region of interest" description="Disordered" evidence="4">
    <location>
        <begin position="642"/>
        <end position="667"/>
    </location>
</feature>
<dbReference type="PROSITE" id="PS00058">
    <property type="entry name" value="DNA_MISMATCH_REPAIR_1"/>
    <property type="match status" value="1"/>
</dbReference>
<dbReference type="Pfam" id="PF00505">
    <property type="entry name" value="HMG_box"/>
    <property type="match status" value="1"/>
</dbReference>
<dbReference type="PROSITE" id="PS50118">
    <property type="entry name" value="HMG_BOX_2"/>
    <property type="match status" value="1"/>
</dbReference>
<keyword evidence="2" id="KW-0227">DNA damage</keyword>
<protein>
    <recommendedName>
        <fullName evidence="5">HMG box domain-containing protein</fullName>
    </recommendedName>
</protein>